<keyword evidence="3" id="KW-1133">Transmembrane helix</keyword>
<feature type="repeat" description="TPR" evidence="1">
    <location>
        <begin position="39"/>
        <end position="72"/>
    </location>
</feature>
<dbReference type="Gene3D" id="1.25.40.10">
    <property type="entry name" value="Tetratricopeptide repeat domain"/>
    <property type="match status" value="1"/>
</dbReference>
<evidence type="ECO:0000259" key="5">
    <source>
        <dbReference type="Pfam" id="PF08308"/>
    </source>
</evidence>
<evidence type="ECO:0000256" key="4">
    <source>
        <dbReference type="SAM" id="SignalP"/>
    </source>
</evidence>
<organism evidence="6 7">
    <name type="scientific">Labilithrix luteola</name>
    <dbReference type="NCBI Taxonomy" id="1391654"/>
    <lineage>
        <taxon>Bacteria</taxon>
        <taxon>Pseudomonadati</taxon>
        <taxon>Myxococcota</taxon>
        <taxon>Polyangia</taxon>
        <taxon>Polyangiales</taxon>
        <taxon>Labilitrichaceae</taxon>
        <taxon>Labilithrix</taxon>
    </lineage>
</organism>
<keyword evidence="3" id="KW-0812">Transmembrane</keyword>
<dbReference type="AlphaFoldDB" id="A0A0K1Q9Y9"/>
<evidence type="ECO:0000256" key="3">
    <source>
        <dbReference type="SAM" id="Phobius"/>
    </source>
</evidence>
<keyword evidence="4" id="KW-0732">Signal</keyword>
<feature type="transmembrane region" description="Helical" evidence="3">
    <location>
        <begin position="353"/>
        <end position="375"/>
    </location>
</feature>
<dbReference type="InterPro" id="IPR013229">
    <property type="entry name" value="PEGA"/>
</dbReference>
<evidence type="ECO:0000313" key="7">
    <source>
        <dbReference type="Proteomes" id="UP000064967"/>
    </source>
</evidence>
<name>A0A0K1Q9Y9_9BACT</name>
<sequence>MRATSLLRLLLGVSGLVFAQPAFAAAPAKEPTPEEVDRARTFFNAGVGAYSAARYADAVRSFEQAYELAPRPQVLFSLAQAERKEFFAGNDASYLRRAIQHYREYLEQVPSGGRRSEATEAKADLEARQSRLDPQQAVSPAPASGAKRKARVTVYSPTPGARASLDGGAPQEVPFFSDLEPGKHRVRVFAEGYVDEERDVSGDTPVDQPLDLPLKERPAQITVALGSVANVYVDGHIVATTPLARPIEVPPGPHVLSVTANGKKPFSQEVVLPRGKPYRFEPKLETSGQRVAAYTMLGLGVAGVVTGGAFALAALGQENKVHDIDDARAQGNIDADQLQAHNRAIDKRDDFRTVSIVSLSTGAALVAGGAILYAFDHPSVGVQQPRSIEPGPVPKHPEHSIDLSASPLVAPGTWGGVVTGRF</sequence>
<dbReference type="OrthoDB" id="5502875at2"/>
<dbReference type="InterPro" id="IPR019734">
    <property type="entry name" value="TPR_rpt"/>
</dbReference>
<evidence type="ECO:0000313" key="6">
    <source>
        <dbReference type="EMBL" id="AKV02559.1"/>
    </source>
</evidence>
<feature type="region of interest" description="Disordered" evidence="2">
    <location>
        <begin position="383"/>
        <end position="402"/>
    </location>
</feature>
<keyword evidence="3" id="KW-0472">Membrane</keyword>
<evidence type="ECO:0000256" key="1">
    <source>
        <dbReference type="PROSITE-ProRule" id="PRU00339"/>
    </source>
</evidence>
<keyword evidence="1" id="KW-0802">TPR repeat</keyword>
<feature type="region of interest" description="Disordered" evidence="2">
    <location>
        <begin position="108"/>
        <end position="151"/>
    </location>
</feature>
<protein>
    <submittedName>
        <fullName evidence="6">TonB-dependent receptor</fullName>
    </submittedName>
</protein>
<keyword evidence="7" id="KW-1185">Reference proteome</keyword>
<keyword evidence="6" id="KW-0675">Receptor</keyword>
<accession>A0A0K1Q9Y9</accession>
<gene>
    <name evidence="6" type="ORF">AKJ09_09222</name>
</gene>
<dbReference type="STRING" id="1391654.AKJ09_09222"/>
<feature type="transmembrane region" description="Helical" evidence="3">
    <location>
        <begin position="291"/>
        <end position="315"/>
    </location>
</feature>
<feature type="compositionally biased region" description="Basic and acidic residues" evidence="2">
    <location>
        <begin position="114"/>
        <end position="131"/>
    </location>
</feature>
<feature type="domain" description="PEGA" evidence="5">
    <location>
        <begin position="152"/>
        <end position="201"/>
    </location>
</feature>
<dbReference type="Proteomes" id="UP000064967">
    <property type="component" value="Chromosome"/>
</dbReference>
<reference evidence="6 7" key="1">
    <citation type="submission" date="2015-08" db="EMBL/GenBank/DDBJ databases">
        <authorList>
            <person name="Babu N.S."/>
            <person name="Beckwith C.J."/>
            <person name="Beseler K.G."/>
            <person name="Brison A."/>
            <person name="Carone J.V."/>
            <person name="Caskin T.P."/>
            <person name="Diamond M."/>
            <person name="Durham M.E."/>
            <person name="Foxe J.M."/>
            <person name="Go M."/>
            <person name="Henderson B.A."/>
            <person name="Jones I.B."/>
            <person name="McGettigan J.A."/>
            <person name="Micheletti S.J."/>
            <person name="Nasrallah M.E."/>
            <person name="Ortiz D."/>
            <person name="Piller C.R."/>
            <person name="Privatt S.R."/>
            <person name="Schneider S.L."/>
            <person name="Sharp S."/>
            <person name="Smith T.C."/>
            <person name="Stanton J.D."/>
            <person name="Ullery H.E."/>
            <person name="Wilson R.J."/>
            <person name="Serrano M.G."/>
            <person name="Buck G."/>
            <person name="Lee V."/>
            <person name="Wang Y."/>
            <person name="Carvalho R."/>
            <person name="Voegtly L."/>
            <person name="Shi R."/>
            <person name="Duckworth R."/>
            <person name="Johnson A."/>
            <person name="Loviza R."/>
            <person name="Walstead R."/>
            <person name="Shah Z."/>
            <person name="Kiflezghi M."/>
            <person name="Wade K."/>
            <person name="Ball S.L."/>
            <person name="Bradley K.W."/>
            <person name="Asai D.J."/>
            <person name="Bowman C.A."/>
            <person name="Russell D.A."/>
            <person name="Pope W.H."/>
            <person name="Jacobs-Sera D."/>
            <person name="Hendrix R.W."/>
            <person name="Hatfull G.F."/>
        </authorList>
    </citation>
    <scope>NUCLEOTIDE SEQUENCE [LARGE SCALE GENOMIC DNA]</scope>
    <source>
        <strain evidence="6 7">DSM 27648</strain>
    </source>
</reference>
<proteinExistence type="predicted"/>
<dbReference type="EMBL" id="CP012333">
    <property type="protein sequence ID" value="AKV02559.1"/>
    <property type="molecule type" value="Genomic_DNA"/>
</dbReference>
<dbReference type="RefSeq" id="WP_146653461.1">
    <property type="nucleotide sequence ID" value="NZ_CP012333.1"/>
</dbReference>
<evidence type="ECO:0000256" key="2">
    <source>
        <dbReference type="SAM" id="MobiDB-lite"/>
    </source>
</evidence>
<dbReference type="KEGG" id="llu:AKJ09_09222"/>
<dbReference type="InterPro" id="IPR011990">
    <property type="entry name" value="TPR-like_helical_dom_sf"/>
</dbReference>
<dbReference type="PROSITE" id="PS50005">
    <property type="entry name" value="TPR"/>
    <property type="match status" value="1"/>
</dbReference>
<feature type="signal peptide" evidence="4">
    <location>
        <begin position="1"/>
        <end position="24"/>
    </location>
</feature>
<dbReference type="PATRIC" id="fig|1391654.3.peg.9343"/>
<dbReference type="Pfam" id="PF08308">
    <property type="entry name" value="PEGA"/>
    <property type="match status" value="1"/>
</dbReference>
<feature type="chain" id="PRO_5005467299" evidence="4">
    <location>
        <begin position="25"/>
        <end position="422"/>
    </location>
</feature>